<dbReference type="RefSeq" id="XP_001609381.1">
    <property type="nucleotide sequence ID" value="XM_001609331.1"/>
</dbReference>
<comment type="function">
    <text evidence="4">RNA helicase.</text>
</comment>
<comment type="caution">
    <text evidence="6">The sequence shown here is derived from an EMBL/GenBank/DDBJ whole genome shotgun (WGS) entry which is preliminary data.</text>
</comment>
<evidence type="ECO:0000256" key="1">
    <source>
        <dbReference type="ARBA" id="ARBA00022741"/>
    </source>
</evidence>
<dbReference type="InParanoid" id="A7AVI7"/>
<keyword evidence="3 4" id="KW-0067">ATP-binding</keyword>
<dbReference type="KEGG" id="bbo:BBOV_IV002160"/>
<dbReference type="GO" id="GO:0005524">
    <property type="term" value="F:ATP binding"/>
    <property type="evidence" value="ECO:0007669"/>
    <property type="project" value="UniProtKB-UniRule"/>
</dbReference>
<comment type="catalytic activity">
    <reaction evidence="4">
        <text>ATP + H2O = ADP + phosphate + H(+)</text>
        <dbReference type="Rhea" id="RHEA:13065"/>
        <dbReference type="ChEBI" id="CHEBI:15377"/>
        <dbReference type="ChEBI" id="CHEBI:15378"/>
        <dbReference type="ChEBI" id="CHEBI:30616"/>
        <dbReference type="ChEBI" id="CHEBI:43474"/>
        <dbReference type="ChEBI" id="CHEBI:456216"/>
        <dbReference type="EC" id="3.6.4.13"/>
    </reaction>
</comment>
<dbReference type="Pfam" id="PF00270">
    <property type="entry name" value="DEAD"/>
    <property type="match status" value="1"/>
</dbReference>
<dbReference type="EC" id="3.6.4.13" evidence="4"/>
<protein>
    <recommendedName>
        <fullName evidence="4">ATP-dependent RNA helicase</fullName>
        <ecNumber evidence="4">3.6.4.13</ecNumber>
    </recommendedName>
</protein>
<keyword evidence="1 4" id="KW-0547">Nucleotide-binding</keyword>
<evidence type="ECO:0000313" key="7">
    <source>
        <dbReference type="Proteomes" id="UP000002173"/>
    </source>
</evidence>
<sequence length="105" mass="11421">MAAVEDRPADDHSEAVGPAVASASIIEFGRSNLHPTLLESLSQRYTTFTDIQRKAIPLILSGKDVLIKAQTGSGKTLAALVPVANYLYESMRNIGETPCLLFYHF</sequence>
<accession>A7AVI7</accession>
<proteinExistence type="inferred from homology"/>
<feature type="domain" description="DEAD/DEAH-box helicase" evidence="5">
    <location>
        <begin position="49"/>
        <end position="89"/>
    </location>
</feature>
<reference evidence="7" key="3">
    <citation type="journal article" date="2021" name="Int. J. Parasitol.">
        <title>Comparative analysis of gene expression between Babesia bovis blood stages and kinetes allowed by improved genome annotation.</title>
        <authorList>
            <person name="Ueti M.W."/>
            <person name="Johnson W.C."/>
            <person name="Kappmeyer L.S."/>
            <person name="Herndon D.R."/>
            <person name="Mousel M.R."/>
            <person name="Reif K.E."/>
            <person name="Taus N.S."/>
            <person name="Ifeonu O.O."/>
            <person name="Silva J.C."/>
            <person name="Suarez C.E."/>
            <person name="Brayton K.A."/>
        </authorList>
    </citation>
    <scope>NUCLEOTIDE SEQUENCE [LARGE SCALE GENOMIC DNA]</scope>
</reference>
<comment type="domain">
    <text evidence="4">The Q motif is unique to and characteristic of the DEAD box family of RNA helicases and controls ATP binding and hydrolysis.</text>
</comment>
<evidence type="ECO:0000259" key="5">
    <source>
        <dbReference type="Pfam" id="PF00270"/>
    </source>
</evidence>
<dbReference type="EMBL" id="AAXT01000004">
    <property type="protein sequence ID" value="EDO05813.1"/>
    <property type="molecule type" value="Genomic_DNA"/>
</dbReference>
<keyword evidence="2 4" id="KW-0378">Hydrolase</keyword>
<dbReference type="GeneID" id="5477600"/>
<dbReference type="GO" id="GO:0003723">
    <property type="term" value="F:RNA binding"/>
    <property type="evidence" value="ECO:0007669"/>
    <property type="project" value="UniProtKB-UniRule"/>
</dbReference>
<gene>
    <name evidence="6" type="ORF">BBOV_IV002160</name>
</gene>
<evidence type="ECO:0000256" key="4">
    <source>
        <dbReference type="RuleBase" id="RU365068"/>
    </source>
</evidence>
<dbReference type="SUPFAM" id="SSF52540">
    <property type="entry name" value="P-loop containing nucleoside triphosphate hydrolases"/>
    <property type="match status" value="1"/>
</dbReference>
<evidence type="ECO:0000256" key="3">
    <source>
        <dbReference type="ARBA" id="ARBA00022840"/>
    </source>
</evidence>
<keyword evidence="4" id="KW-0347">Helicase</keyword>
<organism evidence="6 7">
    <name type="scientific">Babesia bovis</name>
    <dbReference type="NCBI Taxonomy" id="5865"/>
    <lineage>
        <taxon>Eukaryota</taxon>
        <taxon>Sar</taxon>
        <taxon>Alveolata</taxon>
        <taxon>Apicomplexa</taxon>
        <taxon>Aconoidasida</taxon>
        <taxon>Piroplasmida</taxon>
        <taxon>Babesiidae</taxon>
        <taxon>Babesia</taxon>
    </lineage>
</organism>
<dbReference type="PANTHER" id="PTHR24031">
    <property type="entry name" value="RNA HELICASE"/>
    <property type="match status" value="1"/>
</dbReference>
<dbReference type="Proteomes" id="UP000002173">
    <property type="component" value="Unassembled WGS sequence"/>
</dbReference>
<reference evidence="7" key="2">
    <citation type="journal article" date="2020" name="Data Brief">
        <title>Transcriptome dataset of Babesia bovis life stages within vertebrate and invertebrate hosts.</title>
        <authorList>
            <person name="Ueti M.W."/>
            <person name="Johnson W.C."/>
            <person name="Kappmeyer L.S."/>
            <person name="Herndon D.R."/>
            <person name="Mousel M.R."/>
            <person name="Reif K.E."/>
            <person name="Taus N.S."/>
            <person name="Ifeonu O.O."/>
            <person name="Silva J.C."/>
            <person name="Suarez C.E."/>
            <person name="Brayton K.A."/>
        </authorList>
    </citation>
    <scope>NUCLEOTIDE SEQUENCE [LARGE SCALE GENOMIC DNA]</scope>
</reference>
<dbReference type="VEuPathDB" id="PiroplasmaDB:BBOV_IV002160"/>
<evidence type="ECO:0000256" key="2">
    <source>
        <dbReference type="ARBA" id="ARBA00022801"/>
    </source>
</evidence>
<evidence type="ECO:0000313" key="6">
    <source>
        <dbReference type="EMBL" id="EDO05813.1"/>
    </source>
</evidence>
<dbReference type="GO" id="GO:0003724">
    <property type="term" value="F:RNA helicase activity"/>
    <property type="evidence" value="ECO:0007669"/>
    <property type="project" value="UniProtKB-EC"/>
</dbReference>
<dbReference type="Gene3D" id="3.40.50.300">
    <property type="entry name" value="P-loop containing nucleotide triphosphate hydrolases"/>
    <property type="match status" value="1"/>
</dbReference>
<dbReference type="InterPro" id="IPR027417">
    <property type="entry name" value="P-loop_NTPase"/>
</dbReference>
<dbReference type="InterPro" id="IPR011545">
    <property type="entry name" value="DEAD/DEAH_box_helicase_dom"/>
</dbReference>
<name>A7AVI7_BABBO</name>
<keyword evidence="4" id="KW-0694">RNA-binding</keyword>
<dbReference type="GO" id="GO:0016787">
    <property type="term" value="F:hydrolase activity"/>
    <property type="evidence" value="ECO:0007669"/>
    <property type="project" value="UniProtKB-KW"/>
</dbReference>
<dbReference type="AlphaFoldDB" id="A7AVI7"/>
<comment type="similarity">
    <text evidence="4">Belongs to the DEAD box helicase family.</text>
</comment>
<keyword evidence="7" id="KW-1185">Reference proteome</keyword>
<reference evidence="6 7" key="1">
    <citation type="journal article" date="2007" name="PLoS Pathog.">
        <title>Genome sequence of Babesia bovis and comparative analysis of apicomplexan hemoprotozoa.</title>
        <authorList>
            <person name="Brayton K.A."/>
            <person name="Lau A.O.T."/>
            <person name="Herndon D.R."/>
            <person name="Hannick L."/>
            <person name="Kappmeyer L.S."/>
            <person name="Berens S.J."/>
            <person name="Bidwell S.L."/>
            <person name="Brown W.C."/>
            <person name="Crabtree J."/>
            <person name="Fadrosh D."/>
            <person name="Feldblum T."/>
            <person name="Forberger H.A."/>
            <person name="Haas B.J."/>
            <person name="Howell J.M."/>
            <person name="Khouri H."/>
            <person name="Koo H."/>
            <person name="Mann D.J."/>
            <person name="Norimine J."/>
            <person name="Paulsen I.T."/>
            <person name="Radune D."/>
            <person name="Ren Q."/>
            <person name="Smith R.K. Jr."/>
            <person name="Suarez C.E."/>
            <person name="White O."/>
            <person name="Wortman J.R."/>
            <person name="Knowles D.P. Jr."/>
            <person name="McElwain T.F."/>
            <person name="Nene V.M."/>
        </authorList>
    </citation>
    <scope>NUCLEOTIDE SEQUENCE [LARGE SCALE GENOMIC DNA]</scope>
    <source>
        <strain evidence="6">T2Bo</strain>
    </source>
</reference>
<dbReference type="STRING" id="5865.A7AVI7"/>